<evidence type="ECO:0000313" key="2">
    <source>
        <dbReference type="EMBL" id="POR01985.1"/>
    </source>
</evidence>
<keyword evidence="1" id="KW-1133">Transmembrane helix</keyword>
<evidence type="ECO:0000313" key="3">
    <source>
        <dbReference type="Proteomes" id="UP000237350"/>
    </source>
</evidence>
<feature type="transmembrane region" description="Helical" evidence="1">
    <location>
        <begin position="20"/>
        <end position="42"/>
    </location>
</feature>
<dbReference type="AlphaFoldDB" id="A0A2S4JR41"/>
<protein>
    <submittedName>
        <fullName evidence="2">Uncharacterized protein</fullName>
    </submittedName>
</protein>
<keyword evidence="3" id="KW-1185">Reference proteome</keyword>
<evidence type="ECO:0000256" key="1">
    <source>
        <dbReference type="SAM" id="Phobius"/>
    </source>
</evidence>
<dbReference type="EMBL" id="LPWH01000063">
    <property type="protein sequence ID" value="POR01985.1"/>
    <property type="molecule type" value="Genomic_DNA"/>
</dbReference>
<accession>A0A2S4JR41</accession>
<keyword evidence="1" id="KW-0812">Transmembrane</keyword>
<proteinExistence type="predicted"/>
<dbReference type="Proteomes" id="UP000237350">
    <property type="component" value="Unassembled WGS sequence"/>
</dbReference>
<name>A0A2S4JR41_9SPIO</name>
<keyword evidence="1" id="KW-0472">Membrane</keyword>
<organism evidence="2 3">
    <name type="scientific">Alkalispirochaeta sphaeroplastigenens</name>
    <dbReference type="NCBI Taxonomy" id="1187066"/>
    <lineage>
        <taxon>Bacteria</taxon>
        <taxon>Pseudomonadati</taxon>
        <taxon>Spirochaetota</taxon>
        <taxon>Spirochaetia</taxon>
        <taxon>Spirochaetales</taxon>
        <taxon>Spirochaetaceae</taxon>
        <taxon>Alkalispirochaeta</taxon>
    </lineage>
</organism>
<gene>
    <name evidence="2" type="ORF">AU468_06950</name>
</gene>
<reference evidence="3" key="1">
    <citation type="submission" date="2015-12" db="EMBL/GenBank/DDBJ databases">
        <authorList>
            <person name="Lodha T.D."/>
            <person name="Chintalapati S."/>
            <person name="Chintalapati V.R."/>
            <person name="Sravanthi T."/>
        </authorList>
    </citation>
    <scope>NUCLEOTIDE SEQUENCE [LARGE SCALE GENOMIC DNA]</scope>
    <source>
        <strain evidence="3">JC133</strain>
    </source>
</reference>
<comment type="caution">
    <text evidence="2">The sequence shown here is derived from an EMBL/GenBank/DDBJ whole genome shotgun (WGS) entry which is preliminary data.</text>
</comment>
<sequence length="208" mass="22871">MFFFIIYDFFGGSVRGRCLIWLPALVVFLAGFFLTGGGFWFLPDQRALLWQAGPGSSGGASPEEFLLLLCSIDSGEAGIEISGQLFPGTLREEQVRLSGPRESRLRVRARVRQAIPPVWWVPALPVPGTARVVLEERGGGEAFSLAEGPSPAHPLLEYLTERGLFQEKALEVVLPRRGDWYLQPGRCALVLERAGGNVQGGSLRYTRQ</sequence>